<dbReference type="Pfam" id="PF05022">
    <property type="entry name" value="SRP40_C"/>
    <property type="match status" value="1"/>
</dbReference>
<evidence type="ECO:0000313" key="3">
    <source>
        <dbReference type="EMBL" id="UKK01064.2"/>
    </source>
</evidence>
<feature type="region of interest" description="Disordered" evidence="1">
    <location>
        <begin position="110"/>
        <end position="151"/>
    </location>
</feature>
<evidence type="ECO:0000313" key="4">
    <source>
        <dbReference type="Proteomes" id="UP000244811"/>
    </source>
</evidence>
<feature type="compositionally biased region" description="Polar residues" evidence="1">
    <location>
        <begin position="119"/>
        <end position="149"/>
    </location>
</feature>
<proteinExistence type="predicted"/>
<dbReference type="PANTHER" id="PTHR23216:SF1">
    <property type="entry name" value="NUCLEOLAR AND COILED-BODY PHOSPHOPROTEIN 1"/>
    <property type="match status" value="1"/>
</dbReference>
<feature type="compositionally biased region" description="Basic and acidic residues" evidence="1">
    <location>
        <begin position="75"/>
        <end position="91"/>
    </location>
</feature>
<accession>A0A976MB38</accession>
<dbReference type="InterPro" id="IPR039191">
    <property type="entry name" value="Nopp140-like"/>
</dbReference>
<feature type="domain" description="Srp40 C-terminal" evidence="2">
    <location>
        <begin position="154"/>
        <end position="227"/>
    </location>
</feature>
<dbReference type="PANTHER" id="PTHR23216">
    <property type="entry name" value="NUCLEOLAR AND COILED-BODY PHOSPHOPROTEIN 1"/>
    <property type="match status" value="1"/>
</dbReference>
<dbReference type="Proteomes" id="UP000244811">
    <property type="component" value="Chromosome 3"/>
</dbReference>
<evidence type="ECO:0000259" key="2">
    <source>
        <dbReference type="Pfam" id="PF05022"/>
    </source>
</evidence>
<reference evidence="3" key="1">
    <citation type="submission" date="2022-07" db="EMBL/GenBank/DDBJ databases">
        <title>Evaluation of T. orientalis genome assembly methods using nanopore sequencing and analysis of variation between genomes.</title>
        <authorList>
            <person name="Yam J."/>
            <person name="Micallef M.L."/>
            <person name="Liu M."/>
            <person name="Djordjevic S.P."/>
            <person name="Bogema D.R."/>
            <person name="Jenkins C."/>
        </authorList>
    </citation>
    <scope>NUCLEOTIDE SEQUENCE</scope>
    <source>
        <strain evidence="3">Goon Nure</strain>
    </source>
</reference>
<feature type="region of interest" description="Disordered" evidence="1">
    <location>
        <begin position="71"/>
        <end position="91"/>
    </location>
</feature>
<dbReference type="GO" id="GO:0005730">
    <property type="term" value="C:nucleolus"/>
    <property type="evidence" value="ECO:0007669"/>
    <property type="project" value="InterPro"/>
</dbReference>
<evidence type="ECO:0000256" key="1">
    <source>
        <dbReference type="SAM" id="MobiDB-lite"/>
    </source>
</evidence>
<name>A0A976MB38_THEOR</name>
<dbReference type="EMBL" id="CP056070">
    <property type="protein sequence ID" value="UKK01064.2"/>
    <property type="molecule type" value="Genomic_DNA"/>
</dbReference>
<protein>
    <recommendedName>
        <fullName evidence="2">Srp40 C-terminal domain-containing protein</fullName>
    </recommendedName>
</protein>
<sequence>MISEGSNDYSDNILLLSVVKILSDNGLKKTLKKLRKETNSDHLRPEQLPDFIANADFNKLVSKLLKKSIKSSKNKRTESATKEKVKKSKEDSKVLPGFVRSQILQGTIETLKNEHPITHTKNTDSNTSDVINNGSGSDKNPETATTNDLKSGLPFKRINDEVWLSKIDKEELKRNAYRAKGDSFALKDAEQLSLVKGKDFRSQKYKKKRSSWKGSGEITNSVNSVIFSDSDS</sequence>
<dbReference type="InterPro" id="IPR007718">
    <property type="entry name" value="Srp40_C"/>
</dbReference>
<organism evidence="3 4">
    <name type="scientific">Theileria orientalis</name>
    <dbReference type="NCBI Taxonomy" id="68886"/>
    <lineage>
        <taxon>Eukaryota</taxon>
        <taxon>Sar</taxon>
        <taxon>Alveolata</taxon>
        <taxon>Apicomplexa</taxon>
        <taxon>Aconoidasida</taxon>
        <taxon>Piroplasmida</taxon>
        <taxon>Theileriidae</taxon>
        <taxon>Theileria</taxon>
    </lineage>
</organism>
<gene>
    <name evidence="3" type="ORF">MACK_001877</name>
</gene>
<dbReference type="AlphaFoldDB" id="A0A976MB38"/>